<organism evidence="1 2">
    <name type="scientific">Blautia obeum</name>
    <dbReference type="NCBI Taxonomy" id="40520"/>
    <lineage>
        <taxon>Bacteria</taxon>
        <taxon>Bacillati</taxon>
        <taxon>Bacillota</taxon>
        <taxon>Clostridia</taxon>
        <taxon>Lachnospirales</taxon>
        <taxon>Lachnospiraceae</taxon>
        <taxon>Blautia</taxon>
    </lineage>
</organism>
<proteinExistence type="predicted"/>
<dbReference type="EMBL" id="CYZA01000006">
    <property type="protein sequence ID" value="CUN85068.1"/>
    <property type="molecule type" value="Genomic_DNA"/>
</dbReference>
<dbReference type="AlphaFoldDB" id="A0A174AC47"/>
<accession>A0A174AC47</accession>
<protein>
    <submittedName>
        <fullName evidence="1">Uncharacterized protein</fullName>
    </submittedName>
</protein>
<dbReference type="RefSeq" id="WP_055053253.1">
    <property type="nucleotide sequence ID" value="NZ_CYZA01000006.1"/>
</dbReference>
<evidence type="ECO:0000313" key="2">
    <source>
        <dbReference type="Proteomes" id="UP000095447"/>
    </source>
</evidence>
<evidence type="ECO:0000313" key="1">
    <source>
        <dbReference type="EMBL" id="CUN85068.1"/>
    </source>
</evidence>
<gene>
    <name evidence="1" type="ORF">ERS852395_01513</name>
</gene>
<reference evidence="1 2" key="1">
    <citation type="submission" date="2015-09" db="EMBL/GenBank/DDBJ databases">
        <authorList>
            <consortium name="Pathogen Informatics"/>
        </authorList>
    </citation>
    <scope>NUCLEOTIDE SEQUENCE [LARGE SCALE GENOMIC DNA]</scope>
    <source>
        <strain evidence="1 2">2789STDY5608838</strain>
    </source>
</reference>
<dbReference type="Proteomes" id="UP000095447">
    <property type="component" value="Unassembled WGS sequence"/>
</dbReference>
<name>A0A174AC47_9FIRM</name>
<sequence length="69" mass="8203">MEIVIPNLKGVPYDPVQAVRIIDPQQMKLYLKHGLKPLDVYYSPDVIVMVFDKKESYPYYKEYQNHTLE</sequence>